<evidence type="ECO:0000256" key="2">
    <source>
        <dbReference type="ARBA" id="ARBA00022679"/>
    </source>
</evidence>
<comment type="similarity">
    <text evidence="1">Belongs to the plant acyltransferase family.</text>
</comment>
<dbReference type="AlphaFoldDB" id="A0A5J9ST45"/>
<evidence type="ECO:0000256" key="1">
    <source>
        <dbReference type="ARBA" id="ARBA00009861"/>
    </source>
</evidence>
<dbReference type="PANTHER" id="PTHR31147">
    <property type="entry name" value="ACYL TRANSFERASE 4"/>
    <property type="match status" value="1"/>
</dbReference>
<sequence length="348" mass="37804">MTTTLTSFAVRRRDPELVGPVSPTPRETKRLSDIDDQIGLRWHMPLVFFYRGGGGGVRHDPVRVVRRALGEALVPYYPLAGRLRELEEGNKKLVVDCTGEGVADADVRLPEFEAAVAGLLRPPFPRMDQLLFDADGCSSDGVVLGSALLLVQVTRLLCGGFVLALRLNHTVCDAAGIAQFVSAVGELARGIPAAPTVAPVWCRELLDARSPPRPSFRHPEYDAFPPEEEDMIMRTFTFRPADPRPSRPLGDTTRLIVVAGVREVLRLPAGYYGNACVFPAAVPSAGALRRGSLGDAVVLVQRVKKAAASAEYVRSSADLLVLRGRPRPPLANLLLVSDNRRAGYNRVD</sequence>
<keyword evidence="4" id="KW-1185">Reference proteome</keyword>
<feature type="non-terminal residue" evidence="3">
    <location>
        <position position="1"/>
    </location>
</feature>
<proteinExistence type="inferred from homology"/>
<protein>
    <submittedName>
        <fullName evidence="3">Uncharacterized protein</fullName>
    </submittedName>
</protein>
<evidence type="ECO:0000313" key="4">
    <source>
        <dbReference type="Proteomes" id="UP000324897"/>
    </source>
</evidence>
<dbReference type="InterPro" id="IPR050898">
    <property type="entry name" value="Plant_acyltransferase"/>
</dbReference>
<keyword evidence="2" id="KW-0808">Transferase</keyword>
<dbReference type="PANTHER" id="PTHR31147:SF66">
    <property type="entry name" value="OS05G0315700 PROTEIN"/>
    <property type="match status" value="1"/>
</dbReference>
<gene>
    <name evidence="3" type="ORF">EJB05_52463</name>
</gene>
<dbReference type="Proteomes" id="UP000324897">
    <property type="component" value="Unassembled WGS sequence"/>
</dbReference>
<reference evidence="3 4" key="1">
    <citation type="journal article" date="2019" name="Sci. Rep.">
        <title>A high-quality genome of Eragrostis curvula grass provides insights into Poaceae evolution and supports new strategies to enhance forage quality.</title>
        <authorList>
            <person name="Carballo J."/>
            <person name="Santos B.A.C.M."/>
            <person name="Zappacosta D."/>
            <person name="Garbus I."/>
            <person name="Selva J.P."/>
            <person name="Gallo C.A."/>
            <person name="Diaz A."/>
            <person name="Albertini E."/>
            <person name="Caccamo M."/>
            <person name="Echenique V."/>
        </authorList>
    </citation>
    <scope>NUCLEOTIDE SEQUENCE [LARGE SCALE GENOMIC DNA]</scope>
    <source>
        <strain evidence="4">cv. Victoria</strain>
        <tissue evidence="3">Leaf</tissue>
    </source>
</reference>
<dbReference type="InterPro" id="IPR023213">
    <property type="entry name" value="CAT-like_dom_sf"/>
</dbReference>
<dbReference type="GO" id="GO:0016747">
    <property type="term" value="F:acyltransferase activity, transferring groups other than amino-acyl groups"/>
    <property type="evidence" value="ECO:0007669"/>
    <property type="project" value="UniProtKB-ARBA"/>
</dbReference>
<dbReference type="OrthoDB" id="1483986at2759"/>
<dbReference type="Gramene" id="TVU02097">
    <property type="protein sequence ID" value="TVU02097"/>
    <property type="gene ID" value="EJB05_52463"/>
</dbReference>
<evidence type="ECO:0000313" key="3">
    <source>
        <dbReference type="EMBL" id="TVU02097.1"/>
    </source>
</evidence>
<dbReference type="Gene3D" id="3.30.559.10">
    <property type="entry name" value="Chloramphenicol acetyltransferase-like domain"/>
    <property type="match status" value="2"/>
</dbReference>
<dbReference type="Pfam" id="PF02458">
    <property type="entry name" value="Transferase"/>
    <property type="match status" value="1"/>
</dbReference>
<dbReference type="EMBL" id="RWGY01000361">
    <property type="protein sequence ID" value="TVU02097.1"/>
    <property type="molecule type" value="Genomic_DNA"/>
</dbReference>
<comment type="caution">
    <text evidence="3">The sequence shown here is derived from an EMBL/GenBank/DDBJ whole genome shotgun (WGS) entry which is preliminary data.</text>
</comment>
<accession>A0A5J9ST45</accession>
<organism evidence="3 4">
    <name type="scientific">Eragrostis curvula</name>
    <name type="common">weeping love grass</name>
    <dbReference type="NCBI Taxonomy" id="38414"/>
    <lineage>
        <taxon>Eukaryota</taxon>
        <taxon>Viridiplantae</taxon>
        <taxon>Streptophyta</taxon>
        <taxon>Embryophyta</taxon>
        <taxon>Tracheophyta</taxon>
        <taxon>Spermatophyta</taxon>
        <taxon>Magnoliopsida</taxon>
        <taxon>Liliopsida</taxon>
        <taxon>Poales</taxon>
        <taxon>Poaceae</taxon>
        <taxon>PACMAD clade</taxon>
        <taxon>Chloridoideae</taxon>
        <taxon>Eragrostideae</taxon>
        <taxon>Eragrostidinae</taxon>
        <taxon>Eragrostis</taxon>
    </lineage>
</organism>
<name>A0A5J9ST45_9POAL</name>